<protein>
    <recommendedName>
        <fullName evidence="2">cGMP-dependent protein kinase</fullName>
        <ecNumber evidence="2">2.7.11.12</ecNumber>
    </recommendedName>
</protein>
<dbReference type="InterPro" id="IPR008271">
    <property type="entry name" value="Ser/Thr_kinase_AS"/>
</dbReference>
<dbReference type="EMBL" id="OU892284">
    <property type="protein sequence ID" value="CAG9772762.1"/>
    <property type="molecule type" value="Genomic_DNA"/>
</dbReference>
<organism evidence="19 20">
    <name type="scientific">Ceutorhynchus assimilis</name>
    <name type="common">cabbage seed weevil</name>
    <dbReference type="NCBI Taxonomy" id="467358"/>
    <lineage>
        <taxon>Eukaryota</taxon>
        <taxon>Metazoa</taxon>
        <taxon>Ecdysozoa</taxon>
        <taxon>Arthropoda</taxon>
        <taxon>Hexapoda</taxon>
        <taxon>Insecta</taxon>
        <taxon>Pterygota</taxon>
        <taxon>Neoptera</taxon>
        <taxon>Endopterygota</taxon>
        <taxon>Coleoptera</taxon>
        <taxon>Polyphaga</taxon>
        <taxon>Cucujiformia</taxon>
        <taxon>Curculionidae</taxon>
        <taxon>Ceutorhynchinae</taxon>
        <taxon>Ceutorhynchus</taxon>
    </lineage>
</organism>
<evidence type="ECO:0000256" key="2">
    <source>
        <dbReference type="ARBA" id="ARBA00012428"/>
    </source>
</evidence>
<evidence type="ECO:0000313" key="20">
    <source>
        <dbReference type="Proteomes" id="UP001152799"/>
    </source>
</evidence>
<dbReference type="InterPro" id="IPR000719">
    <property type="entry name" value="Prot_kinase_dom"/>
</dbReference>
<dbReference type="GO" id="GO:0005524">
    <property type="term" value="F:ATP binding"/>
    <property type="evidence" value="ECO:0007669"/>
    <property type="project" value="UniProtKB-KW"/>
</dbReference>
<dbReference type="OrthoDB" id="6723712at2759"/>
<evidence type="ECO:0000256" key="14">
    <source>
        <dbReference type="PIRSR" id="PIRSR000559-2"/>
    </source>
</evidence>
<evidence type="ECO:0000256" key="10">
    <source>
        <dbReference type="ARBA" id="ARBA00022992"/>
    </source>
</evidence>
<dbReference type="SMART" id="SM00220">
    <property type="entry name" value="S_TKc"/>
    <property type="match status" value="1"/>
</dbReference>
<evidence type="ECO:0000256" key="12">
    <source>
        <dbReference type="ARBA" id="ARBA00047462"/>
    </source>
</evidence>
<dbReference type="SUPFAM" id="SSF51206">
    <property type="entry name" value="cAMP-binding domain-like"/>
    <property type="match status" value="2"/>
</dbReference>
<dbReference type="CDD" id="cd00038">
    <property type="entry name" value="CAP_ED"/>
    <property type="match status" value="2"/>
</dbReference>
<evidence type="ECO:0000256" key="6">
    <source>
        <dbReference type="ARBA" id="ARBA00022679"/>
    </source>
</evidence>
<dbReference type="PANTHER" id="PTHR24353">
    <property type="entry name" value="CYCLIC NUCLEOTIDE-DEPENDENT PROTEIN KINASE"/>
    <property type="match status" value="1"/>
</dbReference>
<dbReference type="FunFam" id="1.10.510.10:FF:000048">
    <property type="entry name" value="Protein kinase C"/>
    <property type="match status" value="1"/>
</dbReference>
<dbReference type="Gene3D" id="3.30.200.20">
    <property type="entry name" value="Phosphorylase Kinase, domain 1"/>
    <property type="match status" value="1"/>
</dbReference>
<feature type="binding site" evidence="14">
    <location>
        <position position="344"/>
    </location>
    <ligand>
        <name>ATP</name>
        <dbReference type="ChEBI" id="CHEBI:30616"/>
    </ligand>
</feature>
<keyword evidence="6" id="KW-0808">Transferase</keyword>
<evidence type="ECO:0000256" key="7">
    <source>
        <dbReference type="ARBA" id="ARBA00022741"/>
    </source>
</evidence>
<keyword evidence="4" id="KW-0140">cGMP</keyword>
<dbReference type="SUPFAM" id="SSF56112">
    <property type="entry name" value="Protein kinase-like (PK-like)"/>
    <property type="match status" value="1"/>
</dbReference>
<feature type="domain" description="Cyclic nucleotide-binding" evidence="17">
    <location>
        <begin position="184"/>
        <end position="281"/>
    </location>
</feature>
<dbReference type="SMART" id="SM00100">
    <property type="entry name" value="cNMP"/>
    <property type="match status" value="2"/>
</dbReference>
<evidence type="ECO:0000256" key="15">
    <source>
        <dbReference type="SAM" id="MobiDB-lite"/>
    </source>
</evidence>
<dbReference type="AlphaFoldDB" id="A0A9N9MW97"/>
<dbReference type="Gene3D" id="1.10.510.10">
    <property type="entry name" value="Transferase(Phosphotransferase) domain 1"/>
    <property type="match status" value="1"/>
</dbReference>
<feature type="binding site" evidence="14">
    <location>
        <begin position="320"/>
        <end position="328"/>
    </location>
    <ligand>
        <name>ATP</name>
        <dbReference type="ChEBI" id="CHEBI:30616"/>
    </ligand>
</feature>
<reference evidence="19" key="1">
    <citation type="submission" date="2022-01" db="EMBL/GenBank/DDBJ databases">
        <authorList>
            <person name="King R."/>
        </authorList>
    </citation>
    <scope>NUCLEOTIDE SEQUENCE</scope>
</reference>
<dbReference type="SMART" id="SM00133">
    <property type="entry name" value="S_TK_X"/>
    <property type="match status" value="1"/>
</dbReference>
<keyword evidence="9 14" id="KW-0067">ATP-binding</keyword>
<dbReference type="InterPro" id="IPR000961">
    <property type="entry name" value="AGC-kinase_C"/>
</dbReference>
<name>A0A9N9MW97_9CUCU</name>
<dbReference type="PROSITE" id="PS00108">
    <property type="entry name" value="PROTEIN_KINASE_ST"/>
    <property type="match status" value="1"/>
</dbReference>
<keyword evidence="3" id="KW-0723">Serine/threonine-protein kinase</keyword>
<dbReference type="GO" id="GO:0004692">
    <property type="term" value="F:cGMP-dependent protein kinase activity"/>
    <property type="evidence" value="ECO:0007669"/>
    <property type="project" value="UniProtKB-EC"/>
</dbReference>
<evidence type="ECO:0000256" key="11">
    <source>
        <dbReference type="ARBA" id="ARBA00047298"/>
    </source>
</evidence>
<feature type="domain" description="Protein kinase" evidence="16">
    <location>
        <begin position="314"/>
        <end position="577"/>
    </location>
</feature>
<dbReference type="PROSITE" id="PS50042">
    <property type="entry name" value="CNMP_BINDING_3"/>
    <property type="match status" value="2"/>
</dbReference>
<evidence type="ECO:0000256" key="1">
    <source>
        <dbReference type="ARBA" id="ARBA00006352"/>
    </source>
</evidence>
<evidence type="ECO:0000256" key="9">
    <source>
        <dbReference type="ARBA" id="ARBA00022840"/>
    </source>
</evidence>
<keyword evidence="10" id="KW-0142">cGMP-binding</keyword>
<evidence type="ECO:0000259" key="18">
    <source>
        <dbReference type="PROSITE" id="PS51285"/>
    </source>
</evidence>
<comment type="catalytic activity">
    <reaction evidence="12">
        <text>L-seryl-[protein] + ATP = O-phospho-L-seryl-[protein] + ADP + H(+)</text>
        <dbReference type="Rhea" id="RHEA:17989"/>
        <dbReference type="Rhea" id="RHEA-COMP:9863"/>
        <dbReference type="Rhea" id="RHEA-COMP:11604"/>
        <dbReference type="ChEBI" id="CHEBI:15378"/>
        <dbReference type="ChEBI" id="CHEBI:29999"/>
        <dbReference type="ChEBI" id="CHEBI:30616"/>
        <dbReference type="ChEBI" id="CHEBI:83421"/>
        <dbReference type="ChEBI" id="CHEBI:456216"/>
        <dbReference type="EC" id="2.7.11.12"/>
    </reaction>
</comment>
<dbReference type="PIRSF" id="PIRSF000559">
    <property type="entry name" value="cGMP-dep_kinase"/>
    <property type="match status" value="1"/>
</dbReference>
<dbReference type="InterPro" id="IPR014710">
    <property type="entry name" value="RmlC-like_jellyroll"/>
</dbReference>
<gene>
    <name evidence="19" type="ORF">CEUTPL_LOCUS13167</name>
</gene>
<dbReference type="Pfam" id="PF00027">
    <property type="entry name" value="cNMP_binding"/>
    <property type="match status" value="2"/>
</dbReference>
<evidence type="ECO:0000256" key="13">
    <source>
        <dbReference type="PIRSR" id="PIRSR000559-1"/>
    </source>
</evidence>
<feature type="active site" description="Proton acceptor" evidence="13">
    <location>
        <position position="440"/>
    </location>
</feature>
<evidence type="ECO:0000256" key="5">
    <source>
        <dbReference type="ARBA" id="ARBA00022553"/>
    </source>
</evidence>
<keyword evidence="20" id="KW-1185">Reference proteome</keyword>
<evidence type="ECO:0000256" key="4">
    <source>
        <dbReference type="ARBA" id="ARBA00022535"/>
    </source>
</evidence>
<dbReference type="InterPro" id="IPR018490">
    <property type="entry name" value="cNMP-bd_dom_sf"/>
</dbReference>
<evidence type="ECO:0000259" key="17">
    <source>
        <dbReference type="PROSITE" id="PS50042"/>
    </source>
</evidence>
<comment type="catalytic activity">
    <reaction evidence="11">
        <text>L-threonyl-[protein] + ATP = O-phospho-L-threonyl-[protein] + ADP + H(+)</text>
        <dbReference type="Rhea" id="RHEA:46608"/>
        <dbReference type="Rhea" id="RHEA-COMP:11060"/>
        <dbReference type="Rhea" id="RHEA-COMP:11605"/>
        <dbReference type="ChEBI" id="CHEBI:15378"/>
        <dbReference type="ChEBI" id="CHEBI:30013"/>
        <dbReference type="ChEBI" id="CHEBI:30616"/>
        <dbReference type="ChEBI" id="CHEBI:61977"/>
        <dbReference type="ChEBI" id="CHEBI:456216"/>
        <dbReference type="EC" id="2.7.11.12"/>
    </reaction>
</comment>
<dbReference type="InterPro" id="IPR011009">
    <property type="entry name" value="Kinase-like_dom_sf"/>
</dbReference>
<keyword evidence="7 14" id="KW-0547">Nucleotide-binding</keyword>
<sequence>MTLKNFRKIQTNRTKFKQRRSGLLSPLVGNNGSYDENSNVRTNEKTEKSKDEEISIYQTLVNNEFLRNVLTGSSLQKLIDCMHIKHMKQGEILLEQGKINSYLYVTKSGTYEISENGKQTGKVHGVRTFGEVAVLHSAKAAQTVKALTEGKVWVLDCLYYKNLTVNSHIENRDKIIEFLKDVPTLGRASDARLYRLCDILEEKFYPSNSLLVKEGDIVDCFLIVTSGSATISTRDRIQKVEKLSRGCFFGDYIFLKETISLYTIVAEAPGVECLLLSRRHFLDHFNDLEDFLHGKLHSAGFQNEKYNEMKLKDLKKLKTLGVGGFGRVDLVQNRRHKDDIFALKLMKKYEINGQPQIDQVFNEKDLQIACDSDFIVRLYRTFRDTKFLYFLLEPCLGGDLWNLLRRQRRKCFDTDAAKFYAGCIIEALDYLHSKDIIYRDLKPENVMVSETGYLKLTDFGFAKKIPINETSFSFVGTAEYVSPELIKNLPHDRGVDYWALGVFIFELLVGKSPFRNDMHNDLKTYKAILKGIDFVTFPFIVSPRARNLIKKLCRPLSIDRIGCQKNGIKDIKIHPWFSKLDWEKLRNLEIEPPIRISLNSKTDTRYFETFQDDKEDVQDDFSTWDKHF</sequence>
<dbReference type="InterPro" id="IPR002374">
    <property type="entry name" value="cGMP_dep_kinase"/>
</dbReference>
<keyword evidence="8" id="KW-0418">Kinase</keyword>
<evidence type="ECO:0000256" key="3">
    <source>
        <dbReference type="ARBA" id="ARBA00022527"/>
    </source>
</evidence>
<evidence type="ECO:0000259" key="16">
    <source>
        <dbReference type="PROSITE" id="PS50011"/>
    </source>
</evidence>
<dbReference type="GO" id="GO:0030553">
    <property type="term" value="F:cGMP binding"/>
    <property type="evidence" value="ECO:0007669"/>
    <property type="project" value="UniProtKB-KW"/>
</dbReference>
<feature type="region of interest" description="Disordered" evidence="15">
    <location>
        <begin position="27"/>
        <end position="48"/>
    </location>
</feature>
<feature type="domain" description="Cyclic nucleotide-binding" evidence="17">
    <location>
        <begin position="66"/>
        <end position="181"/>
    </location>
</feature>
<proteinExistence type="inferred from homology"/>
<evidence type="ECO:0000256" key="8">
    <source>
        <dbReference type="ARBA" id="ARBA00022777"/>
    </source>
</evidence>
<feature type="compositionally biased region" description="Polar residues" evidence="15">
    <location>
        <begin position="28"/>
        <end position="41"/>
    </location>
</feature>
<dbReference type="PROSITE" id="PS50011">
    <property type="entry name" value="PROTEIN_KINASE_DOM"/>
    <property type="match status" value="1"/>
</dbReference>
<dbReference type="PROSITE" id="PS51285">
    <property type="entry name" value="AGC_KINASE_CTER"/>
    <property type="match status" value="1"/>
</dbReference>
<keyword evidence="5" id="KW-0597">Phosphoprotein</keyword>
<dbReference type="InterPro" id="IPR000595">
    <property type="entry name" value="cNMP-bd_dom"/>
</dbReference>
<dbReference type="PANTHER" id="PTHR24353:SF144">
    <property type="match status" value="1"/>
</dbReference>
<feature type="domain" description="AGC-kinase C-terminal" evidence="18">
    <location>
        <begin position="578"/>
        <end position="628"/>
    </location>
</feature>
<dbReference type="Proteomes" id="UP001152799">
    <property type="component" value="Chromosome 8"/>
</dbReference>
<comment type="similarity">
    <text evidence="1">Belongs to the protein kinase superfamily. AGC Ser/Thr protein kinase family. cGMP subfamily.</text>
</comment>
<dbReference type="Pfam" id="PF00069">
    <property type="entry name" value="Pkinase"/>
    <property type="match status" value="1"/>
</dbReference>
<accession>A0A9N9MW97</accession>
<evidence type="ECO:0000313" key="19">
    <source>
        <dbReference type="EMBL" id="CAG9772762.1"/>
    </source>
</evidence>
<dbReference type="EC" id="2.7.11.12" evidence="2"/>
<dbReference type="Gene3D" id="2.60.120.10">
    <property type="entry name" value="Jelly Rolls"/>
    <property type="match status" value="2"/>
</dbReference>